<reference evidence="1" key="1">
    <citation type="submission" date="2021-03" db="EMBL/GenBank/DDBJ databases">
        <title>Antimicrobial resistance genes in bacteria isolated from Japanese honey, and their potential for conferring macrolide and lincosamide resistance in the American foulbrood pathogen Paenibacillus larvae.</title>
        <authorList>
            <person name="Okamoto M."/>
            <person name="Kumagai M."/>
            <person name="Kanamori H."/>
            <person name="Takamatsu D."/>
        </authorList>
    </citation>
    <scope>NUCLEOTIDE SEQUENCE</scope>
    <source>
        <strain evidence="1">J41TS4</strain>
    </source>
</reference>
<sequence length="550" mass="64860">MLSQPYLFSNLGTNSLQKEQDSSIKTNIDIEDSGSLKTDILFPDKLIALLNEMPTDNGNFFTNRLDYNIGSLDQTYYRLKLQHMFNIPYDKKVAHTFSKELLHKQKEDPSNSIYLDLVAEISKKDNHNSQMPKDLYNEYTYQITCNCADSNPYLVYSLSKAVYVYQNEKSPLSLINLGNTILKSNIDENLIYYLYWYFDLLELGFPPSENNDRIIDIAKKLKYELNDEILYSDIQTLYNYILISKQVDNKFIVDPGYLNLMKDRLSYIFNAYELYYSYKILEIYDIKAIENYSDLFKQFHAAILTTSEHLYPIYVVEENNKIEMLQWQIIMSKLLNIDTSPNDLTTLLSQYISKSLPSNSTMETYYQVLFSYLNNLQYPFEKVEALKKSLQLDDNSMMSKYYLYQAYHLLGFELSSQEIDKLKSESQLSLDKKDEWGMVVALDIWLTFKIDQDYSVEYWDKIKGILKQKESVMTDETFYHYQILKRSMGEKLEQAQVANHFNIRKIDDMVVIKGERGEMDINSIYYYASLLKMSQVTSTQVQKQKEYIFR</sequence>
<dbReference type="Proteomes" id="UP000678895">
    <property type="component" value="Unassembled WGS sequence"/>
</dbReference>
<dbReference type="AlphaFoldDB" id="A0A919Y4Z6"/>
<evidence type="ECO:0000313" key="1">
    <source>
        <dbReference type="EMBL" id="GIO42217.1"/>
    </source>
</evidence>
<evidence type="ECO:0000313" key="2">
    <source>
        <dbReference type="Proteomes" id="UP000678895"/>
    </source>
</evidence>
<gene>
    <name evidence="1" type="ORF">J41TS4_19750</name>
</gene>
<protein>
    <submittedName>
        <fullName evidence="1">Uncharacterized protein</fullName>
    </submittedName>
</protein>
<name>A0A919Y4Z6_9BACL</name>
<proteinExistence type="predicted"/>
<comment type="caution">
    <text evidence="1">The sequence shown here is derived from an EMBL/GenBank/DDBJ whole genome shotgun (WGS) entry which is preliminary data.</text>
</comment>
<dbReference type="EMBL" id="BORS01000006">
    <property type="protein sequence ID" value="GIO42217.1"/>
    <property type="molecule type" value="Genomic_DNA"/>
</dbReference>
<organism evidence="1 2">
    <name type="scientific">Paenibacillus apis</name>
    <dbReference type="NCBI Taxonomy" id="1792174"/>
    <lineage>
        <taxon>Bacteria</taxon>
        <taxon>Bacillati</taxon>
        <taxon>Bacillota</taxon>
        <taxon>Bacilli</taxon>
        <taxon>Bacillales</taxon>
        <taxon>Paenibacillaceae</taxon>
        <taxon>Paenibacillus</taxon>
    </lineage>
</organism>
<accession>A0A919Y4Z6</accession>
<keyword evidence="2" id="KW-1185">Reference proteome</keyword>